<dbReference type="EMBL" id="CP072754">
    <property type="protein sequence ID" value="QUC18761.1"/>
    <property type="molecule type" value="Genomic_DNA"/>
</dbReference>
<feature type="compositionally biased region" description="Basic and acidic residues" evidence="19">
    <location>
        <begin position="308"/>
        <end position="319"/>
    </location>
</feature>
<feature type="compositionally biased region" description="Acidic residues" evidence="19">
    <location>
        <begin position="431"/>
        <end position="444"/>
    </location>
</feature>
<keyword evidence="12" id="KW-0239">DNA-directed DNA polymerase</keyword>
<evidence type="ECO:0000313" key="21">
    <source>
        <dbReference type="EMBL" id="QUC18761.1"/>
    </source>
</evidence>
<dbReference type="PROSITE" id="PS50172">
    <property type="entry name" value="BRCT"/>
    <property type="match status" value="1"/>
</dbReference>
<feature type="active site" description="Nucleophile; Schiff-base intermediate with DNA; for 5'-dRP lyase activity" evidence="18">
    <location>
        <position position="546"/>
    </location>
</feature>
<feature type="region of interest" description="Disordered" evidence="19">
    <location>
        <begin position="126"/>
        <end position="178"/>
    </location>
</feature>
<evidence type="ECO:0000256" key="18">
    <source>
        <dbReference type="PIRSR" id="PIRSR622312-50"/>
    </source>
</evidence>
<feature type="domain" description="BRCT" evidence="20">
    <location>
        <begin position="179"/>
        <end position="271"/>
    </location>
</feature>
<feature type="compositionally biased region" description="Basic and acidic residues" evidence="19">
    <location>
        <begin position="339"/>
        <end position="350"/>
    </location>
</feature>
<feature type="compositionally biased region" description="Basic and acidic residues" evidence="19">
    <location>
        <begin position="445"/>
        <end position="455"/>
    </location>
</feature>
<dbReference type="GO" id="GO:0006303">
    <property type="term" value="P:double-strand break repair via nonhomologous end joining"/>
    <property type="evidence" value="ECO:0007669"/>
    <property type="project" value="TreeGrafter"/>
</dbReference>
<keyword evidence="10" id="KW-0479">Metal-binding</keyword>
<dbReference type="GeneID" id="66063780"/>
<dbReference type="SUPFAM" id="SSF52113">
    <property type="entry name" value="BRCT domain"/>
    <property type="match status" value="1"/>
</dbReference>
<dbReference type="GO" id="GO:0046872">
    <property type="term" value="F:metal ion binding"/>
    <property type="evidence" value="ECO:0007669"/>
    <property type="project" value="UniProtKB-KW"/>
</dbReference>
<evidence type="ECO:0000256" key="14">
    <source>
        <dbReference type="ARBA" id="ARBA00023204"/>
    </source>
</evidence>
<dbReference type="FunFam" id="1.10.150.20:FF:000010">
    <property type="entry name" value="DNA polymerase lambda"/>
    <property type="match status" value="1"/>
</dbReference>
<feature type="compositionally biased region" description="Polar residues" evidence="19">
    <location>
        <begin position="104"/>
        <end position="113"/>
    </location>
</feature>
<keyword evidence="9" id="KW-0235">DNA replication</keyword>
<evidence type="ECO:0000256" key="4">
    <source>
        <dbReference type="ARBA" id="ARBA00012417"/>
    </source>
</evidence>
<feature type="region of interest" description="Disordered" evidence="19">
    <location>
        <begin position="409"/>
        <end position="458"/>
    </location>
</feature>
<dbReference type="InterPro" id="IPR036420">
    <property type="entry name" value="BRCT_dom_sf"/>
</dbReference>
<dbReference type="FunFam" id="1.10.150.110:FF:000005">
    <property type="entry name" value="DNA polymerase POL4"/>
    <property type="match status" value="1"/>
</dbReference>
<dbReference type="InterPro" id="IPR027421">
    <property type="entry name" value="DNA_pol_lamdba_lyase_dom_sf"/>
</dbReference>
<gene>
    <name evidence="21" type="ORF">UV8b_03002</name>
</gene>
<dbReference type="Gene3D" id="3.30.210.10">
    <property type="entry name" value="DNA polymerase, thumb domain"/>
    <property type="match status" value="1"/>
</dbReference>
<keyword evidence="15" id="KW-0456">Lyase</keyword>
<keyword evidence="7" id="KW-0808">Transferase</keyword>
<dbReference type="Pfam" id="PF10391">
    <property type="entry name" value="DNA_pol_lambd_f"/>
    <property type="match status" value="1"/>
</dbReference>
<evidence type="ECO:0000256" key="12">
    <source>
        <dbReference type="ARBA" id="ARBA00022932"/>
    </source>
</evidence>
<keyword evidence="16" id="KW-0539">Nucleus</keyword>
<dbReference type="InterPro" id="IPR028207">
    <property type="entry name" value="DNA_pol_B_palm_palm"/>
</dbReference>
<dbReference type="AlphaFoldDB" id="A0A8E5HNQ4"/>
<dbReference type="InterPro" id="IPR002008">
    <property type="entry name" value="DNA_pol_X_beta-like"/>
</dbReference>
<dbReference type="SUPFAM" id="SSF81585">
    <property type="entry name" value="PsbU/PolX domain-like"/>
    <property type="match status" value="1"/>
</dbReference>
<dbReference type="GO" id="GO:0003887">
    <property type="term" value="F:DNA-directed DNA polymerase activity"/>
    <property type="evidence" value="ECO:0007669"/>
    <property type="project" value="UniProtKB-KW"/>
</dbReference>
<dbReference type="Gene3D" id="1.10.150.110">
    <property type="entry name" value="DNA polymerase beta, N-terminal domain-like"/>
    <property type="match status" value="1"/>
</dbReference>
<evidence type="ECO:0000256" key="3">
    <source>
        <dbReference type="ARBA" id="ARBA00008323"/>
    </source>
</evidence>
<dbReference type="SUPFAM" id="SSF47802">
    <property type="entry name" value="DNA polymerase beta, N-terminal domain-like"/>
    <property type="match status" value="1"/>
</dbReference>
<name>A0A8E5HNQ4_USTVR</name>
<dbReference type="InterPro" id="IPR002054">
    <property type="entry name" value="DNA-dir_DNA_pol_X"/>
</dbReference>
<evidence type="ECO:0000256" key="2">
    <source>
        <dbReference type="ARBA" id="ARBA00004123"/>
    </source>
</evidence>
<dbReference type="EC" id="2.7.7.7" evidence="4"/>
<dbReference type="InterPro" id="IPR019843">
    <property type="entry name" value="DNA_pol-X_BS"/>
</dbReference>
<dbReference type="InterPro" id="IPR022312">
    <property type="entry name" value="DNA_pol_X"/>
</dbReference>
<dbReference type="SMART" id="SM00483">
    <property type="entry name" value="POLXc"/>
    <property type="match status" value="1"/>
</dbReference>
<evidence type="ECO:0000256" key="17">
    <source>
        <dbReference type="ARBA" id="ARBA00049244"/>
    </source>
</evidence>
<dbReference type="CDD" id="cd00141">
    <property type="entry name" value="NT_POLXc"/>
    <property type="match status" value="1"/>
</dbReference>
<evidence type="ECO:0000256" key="19">
    <source>
        <dbReference type="SAM" id="MobiDB-lite"/>
    </source>
</evidence>
<dbReference type="PANTHER" id="PTHR11276">
    <property type="entry name" value="DNA POLYMERASE TYPE-X FAMILY MEMBER"/>
    <property type="match status" value="1"/>
</dbReference>
<dbReference type="PROSITE" id="PS00522">
    <property type="entry name" value="DNA_POLYMERASE_X"/>
    <property type="match status" value="1"/>
</dbReference>
<evidence type="ECO:0000256" key="10">
    <source>
        <dbReference type="ARBA" id="ARBA00022723"/>
    </source>
</evidence>
<comment type="cofactor">
    <cofactor evidence="1">
        <name>Mn(2+)</name>
        <dbReference type="ChEBI" id="CHEBI:29035"/>
    </cofactor>
</comment>
<dbReference type="Gene3D" id="3.30.460.10">
    <property type="entry name" value="Beta Polymerase, domain 2"/>
    <property type="match status" value="1"/>
</dbReference>
<dbReference type="Proteomes" id="UP000027002">
    <property type="component" value="Chromosome 2"/>
</dbReference>
<dbReference type="GO" id="GO:0006260">
    <property type="term" value="P:DNA replication"/>
    <property type="evidence" value="ECO:0007669"/>
    <property type="project" value="UniProtKB-KW"/>
</dbReference>
<evidence type="ECO:0000256" key="8">
    <source>
        <dbReference type="ARBA" id="ARBA00022695"/>
    </source>
</evidence>
<dbReference type="Gene3D" id="3.40.50.10190">
    <property type="entry name" value="BRCT domain"/>
    <property type="match status" value="1"/>
</dbReference>
<comment type="subcellular location">
    <subcellularLocation>
        <location evidence="2">Nucleus</location>
    </subcellularLocation>
</comment>
<dbReference type="GO" id="GO:0016829">
    <property type="term" value="F:lyase activity"/>
    <property type="evidence" value="ECO:0007669"/>
    <property type="project" value="UniProtKB-KW"/>
</dbReference>
<keyword evidence="22" id="KW-1185">Reference proteome</keyword>
<evidence type="ECO:0000256" key="7">
    <source>
        <dbReference type="ARBA" id="ARBA00022679"/>
    </source>
</evidence>
<dbReference type="InterPro" id="IPR029398">
    <property type="entry name" value="PolB_thumb"/>
</dbReference>
<dbReference type="PRINTS" id="PR00869">
    <property type="entry name" value="DNAPOLX"/>
</dbReference>
<dbReference type="PANTHER" id="PTHR11276:SF28">
    <property type="entry name" value="DNA POLYMERASE LAMBDA"/>
    <property type="match status" value="1"/>
</dbReference>
<feature type="region of interest" description="Disordered" evidence="19">
    <location>
        <begin position="90"/>
        <end position="114"/>
    </location>
</feature>
<feature type="region of interest" description="Disordered" evidence="19">
    <location>
        <begin position="271"/>
        <end position="389"/>
    </location>
</feature>
<dbReference type="GO" id="GO:0005634">
    <property type="term" value="C:nucleus"/>
    <property type="evidence" value="ECO:0007669"/>
    <property type="project" value="UniProtKB-SubCell"/>
</dbReference>
<feature type="compositionally biased region" description="Polar residues" evidence="19">
    <location>
        <begin position="294"/>
        <end position="304"/>
    </location>
</feature>
<proteinExistence type="inferred from homology"/>
<dbReference type="InterPro" id="IPR010996">
    <property type="entry name" value="HHH_MUS81"/>
</dbReference>
<dbReference type="GO" id="GO:0003677">
    <property type="term" value="F:DNA binding"/>
    <property type="evidence" value="ECO:0007669"/>
    <property type="project" value="UniProtKB-KW"/>
</dbReference>
<protein>
    <recommendedName>
        <fullName evidence="5">DNA polymerase lambda</fullName>
        <ecNumber evidence="4">2.7.7.7</ecNumber>
    </recommendedName>
</protein>
<dbReference type="FunFam" id="3.30.210.10:FF:000001">
    <property type="entry name" value="DNA polymerase lambda"/>
    <property type="match status" value="1"/>
</dbReference>
<sequence>MALKQPPLSEKVVYFAQLERLREQGDSEDDGDAGMREEQDRRARTRFFNKDERSGLTSRVPRPGKDSISISVAVAVAVAGLADAQGKEVAGRAAASDGPGAPTHTVQATQPQPRVTRARAHRLLLDPAADETAVPDTARAKEPQRQALRTSCAAAESPSVSTAKTRKRKREHPVKVRPEHEQVFQGLSLYYIPNNDIAPARRLRINKSREYGAAWSTDPRTATHVIVDKGLHYEHVEKAIGSHHGAKVVNEDYPIDCIRFRSILDHTQKKYRIPGQPREELDGNDAAAGDEVPSGSNEPETSLQLKPRPGDQHRPDPARLSRSLEPSDASAVGGAPPHPDSKLASPREEETAPSSKPPDASKDGAADAGADAGATPQGNVPHEHKHGGNDELSSLIAMVQEYRHLPLDKDEEEDESRSTANQAQHPSASEGSEECGPSEDEGEGEGEHLKTDKMRLRSASRRKQLRFEDRFGCHSAGAQHASLDNPNSRTIEVLQSMASYYSRVGDQWRTIGYRKAIATLKRQSVKIATEEAAYELPHVGRRIAKKIEEIATTDRLRRLEHAQAEPTDRALQLFLGIYGVGAKQAQRWISQGHRTLEDLRAGARLSASQQIGIDHYDDLNTRIPRAEVEALGAAVKRAAARIDARVEVIIGGSYRRGADSSHDVDVMVTRAGTDAAAQLRPFLAELVGALRSDGVVTARLASSRAAGDGSKWHGCCVLPQTQTQTQTQTRTRGVDDRGGCRPVWRRIDFLLVPETEMGGALIYFTGNDVFNRSLRLLASKKGMRLNQRGLYRDVMRGAERENLHAGELVEGRDERRIFEILGVAWREPHERWC</sequence>
<keyword evidence="14" id="KW-0234">DNA repair</keyword>
<dbReference type="InterPro" id="IPR037160">
    <property type="entry name" value="DNA_Pol_thumb_sf"/>
</dbReference>
<feature type="compositionally biased region" description="Basic and acidic residues" evidence="19">
    <location>
        <begin position="33"/>
        <end position="54"/>
    </location>
</feature>
<comment type="similarity">
    <text evidence="3">Belongs to the DNA polymerase type-X family.</text>
</comment>
<evidence type="ECO:0000256" key="16">
    <source>
        <dbReference type="ARBA" id="ARBA00023242"/>
    </source>
</evidence>
<reference evidence="21" key="1">
    <citation type="submission" date="2020-03" db="EMBL/GenBank/DDBJ databases">
        <title>A mixture of massive structural variations and highly conserved coding sequences in Ustilaginoidea virens genome.</title>
        <authorList>
            <person name="Zhang K."/>
            <person name="Zhao Z."/>
            <person name="Zhang Z."/>
            <person name="Li Y."/>
            <person name="Hsiang T."/>
            <person name="Sun W."/>
        </authorList>
    </citation>
    <scope>NUCLEOTIDE SEQUENCE</scope>
    <source>
        <strain evidence="21">UV-8b</strain>
    </source>
</reference>
<evidence type="ECO:0000256" key="1">
    <source>
        <dbReference type="ARBA" id="ARBA00001936"/>
    </source>
</evidence>
<evidence type="ECO:0000256" key="5">
    <source>
        <dbReference type="ARBA" id="ARBA00016513"/>
    </source>
</evidence>
<dbReference type="Pfam" id="PF14791">
    <property type="entry name" value="DNA_pol_B_thumb"/>
    <property type="match status" value="1"/>
</dbReference>
<organism evidence="21 22">
    <name type="scientific">Ustilaginoidea virens</name>
    <name type="common">Rice false smut fungus</name>
    <name type="synonym">Villosiclava virens</name>
    <dbReference type="NCBI Taxonomy" id="1159556"/>
    <lineage>
        <taxon>Eukaryota</taxon>
        <taxon>Fungi</taxon>
        <taxon>Dikarya</taxon>
        <taxon>Ascomycota</taxon>
        <taxon>Pezizomycotina</taxon>
        <taxon>Sordariomycetes</taxon>
        <taxon>Hypocreomycetidae</taxon>
        <taxon>Hypocreales</taxon>
        <taxon>Clavicipitaceae</taxon>
        <taxon>Ustilaginoidea</taxon>
    </lineage>
</organism>
<dbReference type="InterPro" id="IPR018944">
    <property type="entry name" value="DNA_pol_lambd_fingers_domain"/>
</dbReference>
<keyword evidence="6" id="KW-0237">DNA synthesis</keyword>
<dbReference type="InterPro" id="IPR001357">
    <property type="entry name" value="BRCT_dom"/>
</dbReference>
<evidence type="ECO:0000256" key="13">
    <source>
        <dbReference type="ARBA" id="ARBA00023125"/>
    </source>
</evidence>
<keyword evidence="11" id="KW-0227">DNA damage</keyword>
<dbReference type="RefSeq" id="XP_042996434.1">
    <property type="nucleotide sequence ID" value="XM_043140500.1"/>
</dbReference>
<evidence type="ECO:0000313" key="22">
    <source>
        <dbReference type="Proteomes" id="UP000027002"/>
    </source>
</evidence>
<feature type="region of interest" description="Disordered" evidence="19">
    <location>
        <begin position="21"/>
        <end position="62"/>
    </location>
</feature>
<keyword evidence="8" id="KW-0548">Nucleotidyltransferase</keyword>
<dbReference type="OrthoDB" id="205514at2759"/>
<dbReference type="Gene3D" id="1.10.150.20">
    <property type="entry name" value="5' to 3' exonuclease, C-terminal subdomain"/>
    <property type="match status" value="1"/>
</dbReference>
<evidence type="ECO:0000256" key="6">
    <source>
        <dbReference type="ARBA" id="ARBA00022634"/>
    </source>
</evidence>
<dbReference type="SUPFAM" id="SSF81301">
    <property type="entry name" value="Nucleotidyltransferase"/>
    <property type="match status" value="1"/>
</dbReference>
<comment type="catalytic activity">
    <reaction evidence="17">
        <text>DNA(n) + a 2'-deoxyribonucleoside 5'-triphosphate = DNA(n+1) + diphosphate</text>
        <dbReference type="Rhea" id="RHEA:22508"/>
        <dbReference type="Rhea" id="RHEA-COMP:17339"/>
        <dbReference type="Rhea" id="RHEA-COMP:17340"/>
        <dbReference type="ChEBI" id="CHEBI:33019"/>
        <dbReference type="ChEBI" id="CHEBI:61560"/>
        <dbReference type="ChEBI" id="CHEBI:173112"/>
        <dbReference type="EC" id="2.7.7.7"/>
    </reaction>
</comment>
<dbReference type="InterPro" id="IPR043519">
    <property type="entry name" value="NT_sf"/>
</dbReference>
<dbReference type="KEGG" id="uvi:66063780"/>
<accession>A0A8E5HNQ4</accession>
<dbReference type="Pfam" id="PF14792">
    <property type="entry name" value="DNA_pol_B_palm"/>
    <property type="match status" value="1"/>
</dbReference>
<evidence type="ECO:0000256" key="11">
    <source>
        <dbReference type="ARBA" id="ARBA00022763"/>
    </source>
</evidence>
<keyword evidence="13" id="KW-0238">DNA-binding</keyword>
<evidence type="ECO:0000256" key="9">
    <source>
        <dbReference type="ARBA" id="ARBA00022705"/>
    </source>
</evidence>
<evidence type="ECO:0000256" key="15">
    <source>
        <dbReference type="ARBA" id="ARBA00023239"/>
    </source>
</evidence>
<dbReference type="Pfam" id="PF14716">
    <property type="entry name" value="HHH_8"/>
    <property type="match status" value="1"/>
</dbReference>
<evidence type="ECO:0000259" key="20">
    <source>
        <dbReference type="PROSITE" id="PS50172"/>
    </source>
</evidence>
<dbReference type="PRINTS" id="PR00870">
    <property type="entry name" value="DNAPOLXBETA"/>
</dbReference>